<feature type="transmembrane region" description="Helical" evidence="2">
    <location>
        <begin position="195"/>
        <end position="219"/>
    </location>
</feature>
<keyword evidence="2" id="KW-0472">Membrane</keyword>
<evidence type="ECO:0000313" key="3">
    <source>
        <dbReference type="EMBL" id="APJ09460.1"/>
    </source>
</evidence>
<keyword evidence="2" id="KW-1133">Transmembrane helix</keyword>
<dbReference type="InterPro" id="IPR003900">
    <property type="entry name" value="KID_repeat"/>
</dbReference>
<dbReference type="Pfam" id="PF02524">
    <property type="entry name" value="KID"/>
    <property type="match status" value="5"/>
</dbReference>
<dbReference type="Gene3D" id="1.20.120.20">
    <property type="entry name" value="Apolipoprotein"/>
    <property type="match status" value="1"/>
</dbReference>
<evidence type="ECO:0000256" key="1">
    <source>
        <dbReference type="SAM" id="Coils"/>
    </source>
</evidence>
<reference evidence="3" key="1">
    <citation type="submission" date="2016-11" db="EMBL/GenBank/DDBJ databases">
        <title>Borrelia afzelii Genome sequencing and assembly.</title>
        <authorList>
            <person name="Bontemps-Gallo S."/>
        </authorList>
    </citation>
    <scope>NUCLEOTIDE SEQUENCE</scope>
    <source>
        <strain evidence="3">BO23</strain>
        <plasmid evidence="3">cp32</plasmid>
    </source>
</reference>
<accession>A0A1L4DGW8</accession>
<keyword evidence="1" id="KW-0175">Coiled coil</keyword>
<dbReference type="RefSeq" id="WP_073999485.1">
    <property type="nucleotide sequence ID" value="NZ_CP018285.1"/>
</dbReference>
<gene>
    <name evidence="3" type="ORF">BLA32_06250</name>
</gene>
<proteinExistence type="predicted"/>
<dbReference type="NCBIfam" id="NF040499">
    <property type="entry name" value="Bdr_N_group1"/>
    <property type="match status" value="1"/>
</dbReference>
<dbReference type="SUPFAM" id="SSF58113">
    <property type="entry name" value="Apolipoprotein A-I"/>
    <property type="match status" value="1"/>
</dbReference>
<name>A0A1L4DGW8_BORAF</name>
<organism evidence="3">
    <name type="scientific">Borreliella afzelii</name>
    <name type="common">Borrelia afzelii</name>
    <dbReference type="NCBI Taxonomy" id="29518"/>
    <lineage>
        <taxon>Bacteria</taxon>
        <taxon>Pseudomonadati</taxon>
        <taxon>Spirochaetota</taxon>
        <taxon>Spirochaetia</taxon>
        <taxon>Spirochaetales</taxon>
        <taxon>Borreliaceae</taxon>
        <taxon>Borreliella</taxon>
    </lineage>
</organism>
<feature type="coiled-coil region" evidence="1">
    <location>
        <begin position="69"/>
        <end position="176"/>
    </location>
</feature>
<geneLocation type="plasmid" evidence="3">
    <name>cp32</name>
</geneLocation>
<protein>
    <submittedName>
        <fullName evidence="3">Bdr family protein</fullName>
    </submittedName>
</protein>
<dbReference type="AlphaFoldDB" id="A0A1L4DGW8"/>
<keyword evidence="3" id="KW-0614">Plasmid</keyword>
<evidence type="ECO:0000256" key="2">
    <source>
        <dbReference type="SAM" id="Phobius"/>
    </source>
</evidence>
<sequence length="224" mass="25681">MKPALPNIASVTEEQIYNEFIRLGMEQLIAQDLSKRYYHNELTYRDLENLEKQFGIKFDNLDFKIDSVEKNLQKDISNLDAKIDSVEKNLNAKIDSVEKNLNAKIDSVEKNLQKDIANLDTKIDTVEKNLNIKIDSVKNELNTKIDFVEKNLNTKIDGINTKIDNVEKNLKQNLDEKLKIHEKFLLEKLNISNRLIIIITIIIAPIAISSIANIITSIINGFSK</sequence>
<dbReference type="EMBL" id="CP018285">
    <property type="protein sequence ID" value="APJ09460.1"/>
    <property type="molecule type" value="Genomic_DNA"/>
</dbReference>
<keyword evidence="2" id="KW-0812">Transmembrane</keyword>